<dbReference type="KEGG" id="anp:FK178_00235"/>
<gene>
    <name evidence="2" type="ORF">FK178_00235</name>
</gene>
<evidence type="ECO:0000313" key="3">
    <source>
        <dbReference type="Proteomes" id="UP000321954"/>
    </source>
</evidence>
<dbReference type="Proteomes" id="UP000321954">
    <property type="component" value="Chromosome"/>
</dbReference>
<name>A0A5B8YE66_9FLAO</name>
<dbReference type="Pfam" id="PF13645">
    <property type="entry name" value="YkuD_2"/>
    <property type="match status" value="1"/>
</dbReference>
<keyword evidence="3" id="KW-1185">Reference proteome</keyword>
<dbReference type="OrthoDB" id="9815195at2"/>
<organism evidence="2 3">
    <name type="scientific">Antarcticibacterium arcticum</name>
    <dbReference type="NCBI Taxonomy" id="2585771"/>
    <lineage>
        <taxon>Bacteria</taxon>
        <taxon>Pseudomonadati</taxon>
        <taxon>Bacteroidota</taxon>
        <taxon>Flavobacteriia</taxon>
        <taxon>Flavobacteriales</taxon>
        <taxon>Flavobacteriaceae</taxon>
        <taxon>Antarcticibacterium</taxon>
    </lineage>
</organism>
<accession>A0A5B8YE66</accession>
<dbReference type="RefSeq" id="WP_146829882.1">
    <property type="nucleotide sequence ID" value="NZ_CP042476.1"/>
</dbReference>
<feature type="chain" id="PRO_5022715574" evidence="1">
    <location>
        <begin position="20"/>
        <end position="246"/>
    </location>
</feature>
<evidence type="ECO:0000256" key="1">
    <source>
        <dbReference type="SAM" id="SignalP"/>
    </source>
</evidence>
<dbReference type="PANTHER" id="PTHR38477:SF1">
    <property type="entry name" value="MUREIN L,D-TRANSPEPTIDASE CATALYTIC DOMAIN FAMILY PROTEIN"/>
    <property type="match status" value="1"/>
</dbReference>
<keyword evidence="1" id="KW-0732">Signal</keyword>
<dbReference type="EMBL" id="CP042476">
    <property type="protein sequence ID" value="QED36252.1"/>
    <property type="molecule type" value="Genomic_DNA"/>
</dbReference>
<dbReference type="InterPro" id="IPR032676">
    <property type="entry name" value="YkuD_2"/>
</dbReference>
<feature type="signal peptide" evidence="1">
    <location>
        <begin position="1"/>
        <end position="19"/>
    </location>
</feature>
<protein>
    <submittedName>
        <fullName evidence="2">Murein L,D-transpeptidase catalytic domain family protein</fullName>
    </submittedName>
</protein>
<reference evidence="2 3" key="1">
    <citation type="submission" date="2019-08" db="EMBL/GenBank/DDBJ databases">
        <title>Antarcticibacterium arcticum sp. nov., a bacterium isolated from marine sediment of the Canadian Beaufort Sea.</title>
        <authorList>
            <person name="Lee Y.M."/>
            <person name="Baek K."/>
            <person name="Lee D.-H."/>
            <person name="Shin S.C."/>
            <person name="Jin Y.K."/>
            <person name="Park Y."/>
        </authorList>
    </citation>
    <scope>NUCLEOTIDE SEQUENCE [LARGE SCALE GENOMIC DNA]</scope>
    <source>
        <strain evidence="2 3">PAMC 28998</strain>
    </source>
</reference>
<dbReference type="AlphaFoldDB" id="A0A5B8YE66"/>
<proteinExistence type="predicted"/>
<dbReference type="PANTHER" id="PTHR38477">
    <property type="entry name" value="HYPOTHETICAL EXPORTED PROTEIN"/>
    <property type="match status" value="1"/>
</dbReference>
<sequence length="246" mass="27632">MTYKILTVLSVFLFSFAYTTAPGETTPSNNTLLSEISSEPITEELTIEEEISQLYTLFSEKNSNIPSLTSFKNGMMGYYKLQAQNLVEKEILTIIDFSLSSTKKRMWVLDMKNHEVLIHSVVAHGKNTGGEFATQFSNKVNSLQSSLGFYLTAETYMGGNGYSLFIDGMEEEFNSKARERYVVIHGAGYANPESIKGLGRLGRSYGCPAVPTSLTNEFIDTIKERSVLYIHSNDKKYIERSKMIRA</sequence>
<evidence type="ECO:0000313" key="2">
    <source>
        <dbReference type="EMBL" id="QED36252.1"/>
    </source>
</evidence>